<evidence type="ECO:0000256" key="4">
    <source>
        <dbReference type="ARBA" id="ARBA00022692"/>
    </source>
</evidence>
<gene>
    <name evidence="10" type="ORF">TCAL_11570</name>
</gene>
<comment type="subcellular location">
    <subcellularLocation>
        <location evidence="1">Golgi apparatus membrane</location>
        <topology evidence="1">Multi-pass membrane protein</topology>
    </subcellularLocation>
</comment>
<dbReference type="PANTHER" id="PTHR12892">
    <property type="entry name" value="FGF RECEPTOR ACTIVATING PROTEIN 1"/>
    <property type="match status" value="1"/>
</dbReference>
<evidence type="ECO:0000259" key="9">
    <source>
        <dbReference type="Pfam" id="PF10277"/>
    </source>
</evidence>
<evidence type="ECO:0000256" key="1">
    <source>
        <dbReference type="ARBA" id="ARBA00004653"/>
    </source>
</evidence>
<evidence type="ECO:0000256" key="3">
    <source>
        <dbReference type="ARBA" id="ARBA00022502"/>
    </source>
</evidence>
<feature type="transmembrane region" description="Helical" evidence="8">
    <location>
        <begin position="203"/>
        <end position="223"/>
    </location>
</feature>
<proteinExistence type="inferred from homology"/>
<dbReference type="PANTHER" id="PTHR12892:SF11">
    <property type="entry name" value="POST-GPI ATTACHMENT TO PROTEINS FACTOR 2"/>
    <property type="match status" value="1"/>
</dbReference>
<comment type="caution">
    <text evidence="10">The sequence shown here is derived from an EMBL/GenBank/DDBJ whole genome shotgun (WGS) entry which is preliminary data.</text>
</comment>
<feature type="transmembrane region" description="Helical" evidence="8">
    <location>
        <begin position="179"/>
        <end position="197"/>
    </location>
</feature>
<keyword evidence="4 8" id="KW-0812">Transmembrane</keyword>
<dbReference type="InterPro" id="IPR039545">
    <property type="entry name" value="PGAP2"/>
</dbReference>
<name>A0A553NCV6_TIGCA</name>
<keyword evidence="3" id="KW-0337">GPI-anchor biosynthesis</keyword>
<keyword evidence="6" id="KW-0333">Golgi apparatus</keyword>
<keyword evidence="11" id="KW-1185">Reference proteome</keyword>
<evidence type="ECO:0000256" key="8">
    <source>
        <dbReference type="SAM" id="Phobius"/>
    </source>
</evidence>
<dbReference type="GO" id="GO:0006506">
    <property type="term" value="P:GPI anchor biosynthetic process"/>
    <property type="evidence" value="ECO:0007669"/>
    <property type="project" value="UniProtKB-KW"/>
</dbReference>
<accession>A0A553NCV6</accession>
<evidence type="ECO:0000313" key="10">
    <source>
        <dbReference type="EMBL" id="TRY63238.1"/>
    </source>
</evidence>
<keyword evidence="5 8" id="KW-1133">Transmembrane helix</keyword>
<dbReference type="GO" id="GO:0005789">
    <property type="term" value="C:endoplasmic reticulum membrane"/>
    <property type="evidence" value="ECO:0007669"/>
    <property type="project" value="TreeGrafter"/>
</dbReference>
<evidence type="ECO:0000256" key="7">
    <source>
        <dbReference type="ARBA" id="ARBA00023136"/>
    </source>
</evidence>
<protein>
    <recommendedName>
        <fullName evidence="9">CWH43-like N-terminal domain-containing protein</fullName>
    </recommendedName>
</protein>
<evidence type="ECO:0000256" key="5">
    <source>
        <dbReference type="ARBA" id="ARBA00022989"/>
    </source>
</evidence>
<sequence length="255" mass="29429">MNNPSQPILRWHFRQLLAATVGLPFIAAVVCVLTTIVRYPNATYTHCEVSNFAPSISAAIGTFKPQRYIWQACISLHCAPRFLFAFLHAHHFHQRLPHSPLNAFLVQLVLVVHVVENLGLLTLTIVSSHENFPIHKTAFGTFIFCSLIYMTVSVYLCCRGGYSAQNNYERYAVVLKKRFLKITLFSVMLMLYFYWRHNEYCEPYVYSFFCICEYVIVLSNMAFHGTAYYDFYASDCLVTRSTFDYRPLSSVDTSI</sequence>
<reference evidence="10 11" key="1">
    <citation type="journal article" date="2018" name="Nat. Ecol. Evol.">
        <title>Genomic signatures of mitonuclear coevolution across populations of Tigriopus californicus.</title>
        <authorList>
            <person name="Barreto F.S."/>
            <person name="Watson E.T."/>
            <person name="Lima T.G."/>
            <person name="Willett C.S."/>
            <person name="Edmands S."/>
            <person name="Li W."/>
            <person name="Burton R.S."/>
        </authorList>
    </citation>
    <scope>NUCLEOTIDE SEQUENCE [LARGE SCALE GENOMIC DNA]</scope>
    <source>
        <strain evidence="10 11">San Diego</strain>
    </source>
</reference>
<dbReference type="InterPro" id="IPR019402">
    <property type="entry name" value="CWH43_N"/>
</dbReference>
<organism evidence="10 11">
    <name type="scientific">Tigriopus californicus</name>
    <name type="common">Marine copepod</name>
    <dbReference type="NCBI Taxonomy" id="6832"/>
    <lineage>
        <taxon>Eukaryota</taxon>
        <taxon>Metazoa</taxon>
        <taxon>Ecdysozoa</taxon>
        <taxon>Arthropoda</taxon>
        <taxon>Crustacea</taxon>
        <taxon>Multicrustacea</taxon>
        <taxon>Hexanauplia</taxon>
        <taxon>Copepoda</taxon>
        <taxon>Harpacticoida</taxon>
        <taxon>Harpacticidae</taxon>
        <taxon>Tigriopus</taxon>
    </lineage>
</organism>
<dbReference type="EMBL" id="VCGU01000458">
    <property type="protein sequence ID" value="TRY63238.1"/>
    <property type="molecule type" value="Genomic_DNA"/>
</dbReference>
<evidence type="ECO:0000256" key="6">
    <source>
        <dbReference type="ARBA" id="ARBA00023034"/>
    </source>
</evidence>
<dbReference type="Proteomes" id="UP000318571">
    <property type="component" value="Chromosome 10"/>
</dbReference>
<feature type="transmembrane region" description="Helical" evidence="8">
    <location>
        <begin position="101"/>
        <end position="126"/>
    </location>
</feature>
<dbReference type="OMA" id="CEPYVFS"/>
<dbReference type="GO" id="GO:0000139">
    <property type="term" value="C:Golgi membrane"/>
    <property type="evidence" value="ECO:0007669"/>
    <property type="project" value="UniProtKB-SubCell"/>
</dbReference>
<dbReference type="AlphaFoldDB" id="A0A553NCV6"/>
<feature type="transmembrane region" description="Helical" evidence="8">
    <location>
        <begin position="16"/>
        <end position="36"/>
    </location>
</feature>
<keyword evidence="7 8" id="KW-0472">Membrane</keyword>
<evidence type="ECO:0000256" key="2">
    <source>
        <dbReference type="ARBA" id="ARBA00007414"/>
    </source>
</evidence>
<feature type="domain" description="CWH43-like N-terminal" evidence="9">
    <location>
        <begin position="16"/>
        <end position="233"/>
    </location>
</feature>
<feature type="transmembrane region" description="Helical" evidence="8">
    <location>
        <begin position="138"/>
        <end position="158"/>
    </location>
</feature>
<evidence type="ECO:0000313" key="11">
    <source>
        <dbReference type="Proteomes" id="UP000318571"/>
    </source>
</evidence>
<comment type="similarity">
    <text evidence="2">Belongs to the PGAP2 family.</text>
</comment>
<dbReference type="Pfam" id="PF10277">
    <property type="entry name" value="Frag1"/>
    <property type="match status" value="1"/>
</dbReference>
<dbReference type="STRING" id="6832.A0A553NCV6"/>